<gene>
    <name evidence="2" type="ORF">AMYX_14750</name>
</gene>
<keyword evidence="3" id="KW-1185">Reference proteome</keyword>
<sequence>MTTSDERVATEMGRALMALYRAGMQVRVWPDALSGRASARIVAGPSAHRRRAAAPRSATGEGDSPLSALYAAVERMNTRAGAVVVQLD</sequence>
<reference evidence="3" key="1">
    <citation type="journal article" date="2020" name="Appl. Environ. Microbiol.">
        <title>Diazotrophic Anaeromyxobacter Isolates from Soils.</title>
        <authorList>
            <person name="Masuda Y."/>
            <person name="Yamanaka H."/>
            <person name="Xu Z.X."/>
            <person name="Shiratori Y."/>
            <person name="Aono T."/>
            <person name="Amachi S."/>
            <person name="Senoo K."/>
            <person name="Itoh H."/>
        </authorList>
    </citation>
    <scope>NUCLEOTIDE SEQUENCE [LARGE SCALE GENOMIC DNA]</scope>
    <source>
        <strain evidence="3">R267</strain>
    </source>
</reference>
<accession>A0A7I9VK05</accession>
<protein>
    <submittedName>
        <fullName evidence="2">Uncharacterized protein</fullName>
    </submittedName>
</protein>
<evidence type="ECO:0000313" key="3">
    <source>
        <dbReference type="Proteomes" id="UP000503640"/>
    </source>
</evidence>
<dbReference type="Proteomes" id="UP000503640">
    <property type="component" value="Unassembled WGS sequence"/>
</dbReference>
<feature type="region of interest" description="Disordered" evidence="1">
    <location>
        <begin position="44"/>
        <end position="64"/>
    </location>
</feature>
<comment type="caution">
    <text evidence="2">The sequence shown here is derived from an EMBL/GenBank/DDBJ whole genome shotgun (WGS) entry which is preliminary data.</text>
</comment>
<organism evidence="2 3">
    <name type="scientific">Anaeromyxobacter diazotrophicus</name>
    <dbReference type="NCBI Taxonomy" id="2590199"/>
    <lineage>
        <taxon>Bacteria</taxon>
        <taxon>Pseudomonadati</taxon>
        <taxon>Myxococcota</taxon>
        <taxon>Myxococcia</taxon>
        <taxon>Myxococcales</taxon>
        <taxon>Cystobacterineae</taxon>
        <taxon>Anaeromyxobacteraceae</taxon>
        <taxon>Anaeromyxobacter</taxon>
    </lineage>
</organism>
<dbReference type="EMBL" id="BJTG01000003">
    <property type="protein sequence ID" value="GEJ56734.1"/>
    <property type="molecule type" value="Genomic_DNA"/>
</dbReference>
<name>A0A7I9VK05_9BACT</name>
<evidence type="ECO:0000313" key="2">
    <source>
        <dbReference type="EMBL" id="GEJ56734.1"/>
    </source>
</evidence>
<evidence type="ECO:0000256" key="1">
    <source>
        <dbReference type="SAM" id="MobiDB-lite"/>
    </source>
</evidence>
<dbReference type="AlphaFoldDB" id="A0A7I9VK05"/>
<proteinExistence type="predicted"/>
<dbReference type="RefSeq" id="WP_235969509.1">
    <property type="nucleotide sequence ID" value="NZ_BJTG01000003.1"/>
</dbReference>